<dbReference type="Gene3D" id="1.25.40.20">
    <property type="entry name" value="Ankyrin repeat-containing domain"/>
    <property type="match status" value="2"/>
</dbReference>
<dbReference type="SUPFAM" id="SSF47986">
    <property type="entry name" value="DEATH domain"/>
    <property type="match status" value="1"/>
</dbReference>
<dbReference type="OrthoDB" id="74764at2759"/>
<evidence type="ECO:0000259" key="4">
    <source>
        <dbReference type="SMART" id="SM00005"/>
    </source>
</evidence>
<dbReference type="SUPFAM" id="SSF48403">
    <property type="entry name" value="Ankyrin repeat"/>
    <property type="match status" value="1"/>
</dbReference>
<dbReference type="InterPro" id="IPR002110">
    <property type="entry name" value="Ankyrin_rpt"/>
</dbReference>
<feature type="repeat" description="ANK" evidence="3">
    <location>
        <begin position="67"/>
        <end position="99"/>
    </location>
</feature>
<dbReference type="Pfam" id="PF12796">
    <property type="entry name" value="Ank_2"/>
    <property type="match status" value="3"/>
</dbReference>
<dbReference type="GO" id="GO:0007165">
    <property type="term" value="P:signal transduction"/>
    <property type="evidence" value="ECO:0007669"/>
    <property type="project" value="InterPro"/>
</dbReference>
<evidence type="ECO:0000256" key="3">
    <source>
        <dbReference type="PROSITE-ProRule" id="PRU00023"/>
    </source>
</evidence>
<dbReference type="InterPro" id="IPR027417">
    <property type="entry name" value="P-loop_NTPase"/>
</dbReference>
<dbReference type="Gene3D" id="3.40.50.300">
    <property type="entry name" value="P-loop containing nucleotide triphosphate hydrolases"/>
    <property type="match status" value="1"/>
</dbReference>
<keyword evidence="2 3" id="KW-0040">ANK repeat</keyword>
<feature type="repeat" description="ANK" evidence="3">
    <location>
        <begin position="168"/>
        <end position="200"/>
    </location>
</feature>
<dbReference type="GeneID" id="100163654"/>
<dbReference type="SMART" id="SM00005">
    <property type="entry name" value="DEATH"/>
    <property type="match status" value="1"/>
</dbReference>
<dbReference type="EnsemblMetazoa" id="XM_029489436.1">
    <property type="protein sequence ID" value="XP_029345296.1"/>
    <property type="gene ID" value="LOC100163654"/>
</dbReference>
<protein>
    <recommendedName>
        <fullName evidence="4">Death domain-containing protein</fullName>
    </recommendedName>
</protein>
<dbReference type="PROSITE" id="PS50088">
    <property type="entry name" value="ANK_REPEAT"/>
    <property type="match status" value="5"/>
</dbReference>
<dbReference type="PANTHER" id="PTHR24198:SF165">
    <property type="entry name" value="ANKYRIN REPEAT-CONTAINING PROTEIN-RELATED"/>
    <property type="match status" value="1"/>
</dbReference>
<dbReference type="PANTHER" id="PTHR24198">
    <property type="entry name" value="ANKYRIN REPEAT AND PROTEIN KINASE DOMAIN-CONTAINING PROTEIN"/>
    <property type="match status" value="1"/>
</dbReference>
<accession>A0A8R2NQ11</accession>
<dbReference type="InterPro" id="IPR011029">
    <property type="entry name" value="DEATH-like_dom_sf"/>
</dbReference>
<dbReference type="Proteomes" id="UP000007819">
    <property type="component" value="Chromosome A2"/>
</dbReference>
<feature type="repeat" description="ANK" evidence="3">
    <location>
        <begin position="101"/>
        <end position="133"/>
    </location>
</feature>
<dbReference type="InterPro" id="IPR036770">
    <property type="entry name" value="Ankyrin_rpt-contain_sf"/>
</dbReference>
<sequence length="1017" mass="115003">MSSLLQSLEEVDEQLAESLISNGGDQDIFAENNKGQTALHLASARGFKYVVDILLDRGTGVCAKDLNGNTPLHLAARNDNLSVINSLLYRQPQVACEQNHNGDTPMHIACRYGYLECVMKLMEHSGTADVVNENLDTPLLVAIKEKHENVAIYLLHNAPGNLDIFNNEGNAPIHVAVQEGLLNVVETIINMGHGFEYPNDRGLYPLHIATRYGHVEIVRYLCIAGSDPQQRSADNIKPEITAIKNNQKEIVSIFTKLNTNSARENYIQQLLISHEYIQNTNLLFFGHSNAGKSSIIRLMKLGLFSMLLDKSRNTLRTINTNRTNTSQGQCNNGNEMSLTEYNTTNTSNNYKHDGTKGIAVQKEKLSGINECTFWDFSGEDTYYNSYHHVIQNTPNKVVVIVYNEQQSSTEILKTVRYWLSFVQARLQITEPISKNGISNHLVPVIIVATHNGQRICHQPDQLIKTMKDEYGHVFQMYEQLVLFNIMAVDSLSVKNLKEAISISKKRLHFGYYRGDIICGANSNGRLNKLSFFTRGGYKLLDDPPRENYYNTKSSVTRIENIPRMSGFCEAVQNFLPKLRKIANPFPVLSWKTFCDTIHLEVNPLATIQHLNILLIQLQNLGEVLFLKSGLQPDLIVISPNWFGSSIIGTLFSVDFLISQTRMSGSYQANDFQIMFPHYDAMSVLQLLETMKICVQYDNDGDIEYEFPAYIIREKDETLWKPWGNNVVDCCYGGIRLSSQPKVFELLTSIFIRIQVELRYLQNNYYEDMDSYLYQWYGGTVLCISNIECMVSLEQDGCIEIKIRGSKSSSYTCFYFLEEILHSINLVLIETCPGMKVIKEFLSPSNLSEHILQPHGYGVDDIFYSVRKTSDFKSLVDNPLTGKKECVLDIIAFGCDQVEDMLSCTDSLPLTELNTMCRQELSRLIDPVHPLGRDWALFALNIGLDSKVQLFDNGPTSPFLALIDTWATVQPAPTIGTLVDQLNELGREEVALVVLQNIQCFRIKVMDINNCPVTLNQL</sequence>
<feature type="repeat" description="ANK" evidence="3">
    <location>
        <begin position="34"/>
        <end position="66"/>
    </location>
</feature>
<dbReference type="SMART" id="SM00248">
    <property type="entry name" value="ANK"/>
    <property type="match status" value="7"/>
</dbReference>
<name>A0A8R2NQ11_ACYPI</name>
<evidence type="ECO:0000256" key="1">
    <source>
        <dbReference type="ARBA" id="ARBA00022737"/>
    </source>
</evidence>
<dbReference type="GO" id="GO:0005737">
    <property type="term" value="C:cytoplasm"/>
    <property type="evidence" value="ECO:0007669"/>
    <property type="project" value="TreeGrafter"/>
</dbReference>
<dbReference type="SUPFAM" id="SSF52540">
    <property type="entry name" value="P-loop containing nucleoside triphosphate hydrolases"/>
    <property type="match status" value="1"/>
</dbReference>
<keyword evidence="1" id="KW-0677">Repeat</keyword>
<dbReference type="Gene3D" id="1.10.533.10">
    <property type="entry name" value="Death Domain, Fas"/>
    <property type="match status" value="1"/>
</dbReference>
<organism evidence="5 6">
    <name type="scientific">Acyrthosiphon pisum</name>
    <name type="common">Pea aphid</name>
    <dbReference type="NCBI Taxonomy" id="7029"/>
    <lineage>
        <taxon>Eukaryota</taxon>
        <taxon>Metazoa</taxon>
        <taxon>Ecdysozoa</taxon>
        <taxon>Arthropoda</taxon>
        <taxon>Hexapoda</taxon>
        <taxon>Insecta</taxon>
        <taxon>Pterygota</taxon>
        <taxon>Neoptera</taxon>
        <taxon>Paraneoptera</taxon>
        <taxon>Hemiptera</taxon>
        <taxon>Sternorrhyncha</taxon>
        <taxon>Aphidomorpha</taxon>
        <taxon>Aphidoidea</taxon>
        <taxon>Aphididae</taxon>
        <taxon>Macrosiphini</taxon>
        <taxon>Acyrthosiphon</taxon>
    </lineage>
</organism>
<dbReference type="Pfam" id="PF00531">
    <property type="entry name" value="Death"/>
    <property type="match status" value="1"/>
</dbReference>
<evidence type="ECO:0000313" key="6">
    <source>
        <dbReference type="Proteomes" id="UP000007819"/>
    </source>
</evidence>
<keyword evidence="6" id="KW-1185">Reference proteome</keyword>
<evidence type="ECO:0000313" key="5">
    <source>
        <dbReference type="EnsemblMetazoa" id="XP_029345296.1"/>
    </source>
</evidence>
<reference evidence="6" key="1">
    <citation type="submission" date="2010-06" db="EMBL/GenBank/DDBJ databases">
        <authorList>
            <person name="Jiang H."/>
            <person name="Abraham K."/>
            <person name="Ali S."/>
            <person name="Alsbrooks S.L."/>
            <person name="Anim B.N."/>
            <person name="Anosike U.S."/>
            <person name="Attaway T."/>
            <person name="Bandaranaike D.P."/>
            <person name="Battles P.K."/>
            <person name="Bell S.N."/>
            <person name="Bell A.V."/>
            <person name="Beltran B."/>
            <person name="Bickham C."/>
            <person name="Bustamante Y."/>
            <person name="Caleb T."/>
            <person name="Canada A."/>
            <person name="Cardenas V."/>
            <person name="Carter K."/>
            <person name="Chacko J."/>
            <person name="Chandrabose M.N."/>
            <person name="Chavez D."/>
            <person name="Chavez A."/>
            <person name="Chen L."/>
            <person name="Chu H.-S."/>
            <person name="Claassen K.J."/>
            <person name="Cockrell R."/>
            <person name="Collins M."/>
            <person name="Cooper J.A."/>
            <person name="Cree A."/>
            <person name="Curry S.M."/>
            <person name="Da Y."/>
            <person name="Dao M.D."/>
            <person name="Das B."/>
            <person name="Davila M.-L."/>
            <person name="Davy-Carroll L."/>
            <person name="Denson S."/>
            <person name="Dinh H."/>
            <person name="Ebong V.E."/>
            <person name="Edwards J.R."/>
            <person name="Egan A."/>
            <person name="El-Daye J."/>
            <person name="Escobedo L."/>
            <person name="Fernandez S."/>
            <person name="Fernando P.R."/>
            <person name="Flagg N."/>
            <person name="Forbes L.D."/>
            <person name="Fowler R.G."/>
            <person name="Fu Q."/>
            <person name="Gabisi R.A."/>
            <person name="Ganer J."/>
            <person name="Garbino Pronczuk A."/>
            <person name="Garcia R.M."/>
            <person name="Garner T."/>
            <person name="Garrett T.E."/>
            <person name="Gonzalez D.A."/>
            <person name="Hamid H."/>
            <person name="Hawkins E.S."/>
            <person name="Hirani K."/>
            <person name="Hogues M.E."/>
            <person name="Hollins B."/>
            <person name="Hsiao C.-H."/>
            <person name="Jabil R."/>
            <person name="James M.L."/>
            <person name="Jhangiani S.N."/>
            <person name="Johnson B."/>
            <person name="Johnson Q."/>
            <person name="Joshi V."/>
            <person name="Kalu J.B."/>
            <person name="Kam C."/>
            <person name="Kashfia A."/>
            <person name="Keebler J."/>
            <person name="Kisamo H."/>
            <person name="Kovar C.L."/>
            <person name="Lago L.A."/>
            <person name="Lai C.-Y."/>
            <person name="Laidlaw J."/>
            <person name="Lara F."/>
            <person name="Le T.-K."/>
            <person name="Lee S.L."/>
            <person name="Legall F.H."/>
            <person name="Lemon S.J."/>
            <person name="Lewis L.R."/>
            <person name="Li B."/>
            <person name="Liu Y."/>
            <person name="Liu Y.-S."/>
            <person name="Lopez J."/>
            <person name="Lozado R.J."/>
            <person name="Lu J."/>
            <person name="Madu R.C."/>
            <person name="Maheshwari M."/>
            <person name="Maheshwari R."/>
            <person name="Malloy K."/>
            <person name="Martinez E."/>
            <person name="Mathew T."/>
            <person name="Mercado I.C."/>
            <person name="Mercado C."/>
            <person name="Meyer B."/>
            <person name="Montgomery K."/>
            <person name="Morgan M.B."/>
            <person name="Munidasa M."/>
            <person name="Nazareth L.V."/>
            <person name="Nelson J."/>
            <person name="Ng B.M."/>
            <person name="Nguyen N.B."/>
            <person name="Nguyen P.Q."/>
            <person name="Nguyen T."/>
            <person name="Obregon M."/>
            <person name="Okwuonu G.O."/>
            <person name="Onwere C.G."/>
            <person name="Orozco G."/>
            <person name="Parra A."/>
            <person name="Patel S."/>
            <person name="Patil S."/>
            <person name="Perez A."/>
            <person name="Perez Y."/>
            <person name="Pham C."/>
            <person name="Primus E.L."/>
            <person name="Pu L.-L."/>
            <person name="Puazo M."/>
            <person name="Qin X."/>
            <person name="Quiroz J.B."/>
            <person name="Reese J."/>
            <person name="Richards S."/>
            <person name="Rives C.M."/>
            <person name="Robberts R."/>
            <person name="Ruiz S.J."/>
            <person name="Ruiz M.J."/>
            <person name="Santibanez J."/>
            <person name="Schneider B.W."/>
            <person name="Sisson I."/>
            <person name="Smith M."/>
            <person name="Sodergren E."/>
            <person name="Song X.-Z."/>
            <person name="Song B.B."/>
            <person name="Summersgill H."/>
            <person name="Thelus R."/>
            <person name="Thornton R.D."/>
            <person name="Trejos Z.Y."/>
            <person name="Usmani K."/>
            <person name="Vattathil S."/>
            <person name="Villasana D."/>
            <person name="Walker D.L."/>
            <person name="Wang S."/>
            <person name="Wang K."/>
            <person name="White C.S."/>
            <person name="Williams A.C."/>
            <person name="Williamson J."/>
            <person name="Wilson K."/>
            <person name="Woghiren I.O."/>
            <person name="Woodworth J.R."/>
            <person name="Worley K.C."/>
            <person name="Wright R.A."/>
            <person name="Wu W."/>
            <person name="Young L."/>
            <person name="Zhang L."/>
            <person name="Zhang J."/>
            <person name="Zhu Y."/>
            <person name="Muzny D.M."/>
            <person name="Weinstock G."/>
            <person name="Gibbs R.A."/>
        </authorList>
    </citation>
    <scope>NUCLEOTIDE SEQUENCE [LARGE SCALE GENOMIC DNA]</scope>
    <source>
        <strain evidence="6">LSR1</strain>
    </source>
</reference>
<reference evidence="5" key="2">
    <citation type="submission" date="2022-06" db="UniProtKB">
        <authorList>
            <consortium name="EnsemblMetazoa"/>
        </authorList>
    </citation>
    <scope>IDENTIFICATION</scope>
</reference>
<feature type="repeat" description="ANK" evidence="3">
    <location>
        <begin position="201"/>
        <end position="233"/>
    </location>
</feature>
<dbReference type="InterPro" id="IPR000488">
    <property type="entry name" value="Death_dom"/>
</dbReference>
<feature type="domain" description="Death" evidence="4">
    <location>
        <begin position="906"/>
        <end position="997"/>
    </location>
</feature>
<dbReference type="RefSeq" id="XP_029345296.1">
    <property type="nucleotide sequence ID" value="XM_029489436.1"/>
</dbReference>
<evidence type="ECO:0000256" key="2">
    <source>
        <dbReference type="ARBA" id="ARBA00023043"/>
    </source>
</evidence>
<dbReference type="AlphaFoldDB" id="A0A8R2NQ11"/>
<dbReference type="PROSITE" id="PS50297">
    <property type="entry name" value="ANK_REP_REGION"/>
    <property type="match status" value="5"/>
</dbReference>
<proteinExistence type="predicted"/>